<dbReference type="Proteomes" id="UP000190057">
    <property type="component" value="Chromosome"/>
</dbReference>
<sequence length="68" mass="7982">MCQNKLNYQAIRINYNKDPGGSSPGSLFTCNSDVTYLCSLNYYKKEKNIHRRQIFSIFVLSHMYEHNS</sequence>
<gene>
    <name evidence="1" type="ORF">BAZ09_009885</name>
</gene>
<protein>
    <submittedName>
        <fullName evidence="1">Uncharacterized protein</fullName>
    </submittedName>
</protein>
<organism evidence="1 2">
    <name type="scientific">Elizabethkingia anophelis R26</name>
    <dbReference type="NCBI Taxonomy" id="1246994"/>
    <lineage>
        <taxon>Bacteria</taxon>
        <taxon>Pseudomonadati</taxon>
        <taxon>Bacteroidota</taxon>
        <taxon>Flavobacteriia</taxon>
        <taxon>Flavobacteriales</taxon>
        <taxon>Weeksellaceae</taxon>
        <taxon>Elizabethkingia</taxon>
    </lineage>
</organism>
<dbReference type="EMBL" id="CP023401">
    <property type="protein sequence ID" value="ATC36504.1"/>
    <property type="molecule type" value="Genomic_DNA"/>
</dbReference>
<evidence type="ECO:0000313" key="1">
    <source>
        <dbReference type="EMBL" id="ATC36504.1"/>
    </source>
</evidence>
<proteinExistence type="predicted"/>
<reference evidence="1 2" key="1">
    <citation type="submission" date="2017-09" db="EMBL/GenBank/DDBJ databases">
        <title>Complete circularized genomes of four mosquito-derived Elizabethkingia anophelis isolates.</title>
        <authorList>
            <person name="Nicholson A.C."/>
            <person name="Xu J."/>
        </authorList>
    </citation>
    <scope>NUCLEOTIDE SEQUENCE [LARGE SCALE GENOMIC DNA]</scope>
    <source>
        <strain evidence="1 2">R26</strain>
    </source>
</reference>
<name>A0ABM6MTQ6_9FLAO</name>
<accession>A0ABM6MTQ6</accession>
<keyword evidence="2" id="KW-1185">Reference proteome</keyword>
<evidence type="ECO:0000313" key="2">
    <source>
        <dbReference type="Proteomes" id="UP000190057"/>
    </source>
</evidence>